<dbReference type="GO" id="GO:0005886">
    <property type="term" value="C:plasma membrane"/>
    <property type="evidence" value="ECO:0007669"/>
    <property type="project" value="UniProtKB-SubCell"/>
</dbReference>
<dbReference type="InterPro" id="IPR004626">
    <property type="entry name" value="RarD"/>
</dbReference>
<feature type="domain" description="EamA" evidence="9">
    <location>
        <begin position="158"/>
        <end position="290"/>
    </location>
</feature>
<feature type="transmembrane region" description="Helical" evidence="8">
    <location>
        <begin position="274"/>
        <end position="295"/>
    </location>
</feature>
<evidence type="ECO:0000256" key="6">
    <source>
        <dbReference type="ARBA" id="ARBA00022989"/>
    </source>
</evidence>
<feature type="transmembrane region" description="Helical" evidence="8">
    <location>
        <begin position="14"/>
        <end position="33"/>
    </location>
</feature>
<sequence>MNNAQDCKVSKENYGLLSVILVYTIWGIQALYWKIFEDVPLMQLLAHRIIWSVGLLIPIIIYTKRLKALIHVFKEKKKFFYILMCSILIGLNWLLNIYAAYSNQMIEASLGQYITPIVVITLGIFLLKENIKFYEILALTTALIGISIMTLSFGRIPLIALLLILTFSTYTFFKKITNIDPIIGITAETVLLLPFALIYVVYSESIGEGVLIGSSIGNLFLLISTGAFTAIPLIIFSYGVKLVNLSKIGFIQYYAPTLSLLIGIFIFKESFTKIHFISFGFIWTAILIVLSYPIVKRLQKNMSMPIKLKSGC</sequence>
<keyword evidence="5 8" id="KW-0812">Transmembrane</keyword>
<evidence type="ECO:0000313" key="10">
    <source>
        <dbReference type="EMBL" id="QEK11516.1"/>
    </source>
</evidence>
<evidence type="ECO:0000256" key="8">
    <source>
        <dbReference type="SAM" id="Phobius"/>
    </source>
</evidence>
<feature type="domain" description="EamA" evidence="9">
    <location>
        <begin position="14"/>
        <end position="150"/>
    </location>
</feature>
<evidence type="ECO:0000259" key="9">
    <source>
        <dbReference type="Pfam" id="PF00892"/>
    </source>
</evidence>
<dbReference type="InterPro" id="IPR000620">
    <property type="entry name" value="EamA_dom"/>
</dbReference>
<comment type="similarity">
    <text evidence="2">Belongs to the EamA transporter family.</text>
</comment>
<gene>
    <name evidence="10" type="primary">rarD</name>
    <name evidence="10" type="ORF">FQB35_03520</name>
</gene>
<dbReference type="RefSeq" id="WP_148808671.1">
    <property type="nucleotide sequence ID" value="NZ_CP042243.1"/>
</dbReference>
<keyword evidence="7 8" id="KW-0472">Membrane</keyword>
<dbReference type="PANTHER" id="PTHR22911">
    <property type="entry name" value="ACYL-MALONYL CONDENSING ENZYME-RELATED"/>
    <property type="match status" value="1"/>
</dbReference>
<proteinExistence type="inferred from homology"/>
<evidence type="ECO:0000256" key="7">
    <source>
        <dbReference type="ARBA" id="ARBA00023136"/>
    </source>
</evidence>
<evidence type="ECO:0000256" key="5">
    <source>
        <dbReference type="ARBA" id="ARBA00022692"/>
    </source>
</evidence>
<accession>A0A5C0SCQ1</accession>
<keyword evidence="6 8" id="KW-1133">Transmembrane helix</keyword>
<feature type="transmembrane region" description="Helical" evidence="8">
    <location>
        <begin position="182"/>
        <end position="202"/>
    </location>
</feature>
<dbReference type="NCBIfam" id="TIGR00688">
    <property type="entry name" value="rarD"/>
    <property type="match status" value="1"/>
</dbReference>
<dbReference type="PANTHER" id="PTHR22911:SF137">
    <property type="entry name" value="SOLUTE CARRIER FAMILY 35 MEMBER G2-RELATED"/>
    <property type="match status" value="1"/>
</dbReference>
<dbReference type="Pfam" id="PF00892">
    <property type="entry name" value="EamA"/>
    <property type="match status" value="2"/>
</dbReference>
<dbReference type="InterPro" id="IPR037185">
    <property type="entry name" value="EmrE-like"/>
</dbReference>
<keyword evidence="3" id="KW-0813">Transport</keyword>
<feature type="transmembrane region" description="Helical" evidence="8">
    <location>
        <begin position="214"/>
        <end position="238"/>
    </location>
</feature>
<comment type="subcellular location">
    <subcellularLocation>
        <location evidence="1">Cell membrane</location>
        <topology evidence="1">Multi-pass membrane protein</topology>
    </subcellularLocation>
</comment>
<evidence type="ECO:0000313" key="11">
    <source>
        <dbReference type="Proteomes" id="UP000324646"/>
    </source>
</evidence>
<organism evidence="10 11">
    <name type="scientific">Crassaminicella thermophila</name>
    <dbReference type="NCBI Taxonomy" id="2599308"/>
    <lineage>
        <taxon>Bacteria</taxon>
        <taxon>Bacillati</taxon>
        <taxon>Bacillota</taxon>
        <taxon>Clostridia</taxon>
        <taxon>Eubacteriales</taxon>
        <taxon>Clostridiaceae</taxon>
        <taxon>Crassaminicella</taxon>
    </lineage>
</organism>
<feature type="transmembrane region" description="Helical" evidence="8">
    <location>
        <begin position="45"/>
        <end position="63"/>
    </location>
</feature>
<evidence type="ECO:0000256" key="2">
    <source>
        <dbReference type="ARBA" id="ARBA00007362"/>
    </source>
</evidence>
<dbReference type="Proteomes" id="UP000324646">
    <property type="component" value="Chromosome"/>
</dbReference>
<keyword evidence="11" id="KW-1185">Reference proteome</keyword>
<feature type="transmembrane region" description="Helical" evidence="8">
    <location>
        <begin position="110"/>
        <end position="127"/>
    </location>
</feature>
<evidence type="ECO:0000256" key="4">
    <source>
        <dbReference type="ARBA" id="ARBA00022475"/>
    </source>
</evidence>
<feature type="transmembrane region" description="Helical" evidence="8">
    <location>
        <begin position="79"/>
        <end position="98"/>
    </location>
</feature>
<dbReference type="KEGG" id="crs:FQB35_03520"/>
<reference evidence="10 11" key="1">
    <citation type="submission" date="2019-07" db="EMBL/GenBank/DDBJ databases">
        <title>Complete genome of Crassaminicella thermophila SY095.</title>
        <authorList>
            <person name="Li X."/>
        </authorList>
    </citation>
    <scope>NUCLEOTIDE SEQUENCE [LARGE SCALE GENOMIC DNA]</scope>
    <source>
        <strain evidence="10 11">SY095</strain>
    </source>
</reference>
<keyword evidence="4" id="KW-1003">Cell membrane</keyword>
<dbReference type="OrthoDB" id="369870at2"/>
<evidence type="ECO:0000256" key="3">
    <source>
        <dbReference type="ARBA" id="ARBA00022448"/>
    </source>
</evidence>
<protein>
    <submittedName>
        <fullName evidence="10">EamA family transporter RarD</fullName>
    </submittedName>
</protein>
<name>A0A5C0SCQ1_CRATE</name>
<feature type="transmembrane region" description="Helical" evidence="8">
    <location>
        <begin position="250"/>
        <end position="268"/>
    </location>
</feature>
<dbReference type="AlphaFoldDB" id="A0A5C0SCQ1"/>
<dbReference type="SUPFAM" id="SSF103481">
    <property type="entry name" value="Multidrug resistance efflux transporter EmrE"/>
    <property type="match status" value="2"/>
</dbReference>
<dbReference type="EMBL" id="CP042243">
    <property type="protein sequence ID" value="QEK11516.1"/>
    <property type="molecule type" value="Genomic_DNA"/>
</dbReference>
<evidence type="ECO:0000256" key="1">
    <source>
        <dbReference type="ARBA" id="ARBA00004651"/>
    </source>
</evidence>